<dbReference type="Pfam" id="PF25764">
    <property type="entry name" value="KIF21A_4th"/>
    <property type="match status" value="1"/>
</dbReference>
<dbReference type="PANTHER" id="PTHR47969">
    <property type="entry name" value="CHROMOSOME-ASSOCIATED KINESIN KIF4A-RELATED"/>
    <property type="match status" value="1"/>
</dbReference>
<dbReference type="GO" id="GO:0005875">
    <property type="term" value="C:microtubule associated complex"/>
    <property type="evidence" value="ECO:0007669"/>
    <property type="project" value="TreeGrafter"/>
</dbReference>
<organism evidence="11 12">
    <name type="scientific">Ascaris lumbricoides</name>
    <name type="common">Giant roundworm</name>
    <dbReference type="NCBI Taxonomy" id="6252"/>
    <lineage>
        <taxon>Eukaryota</taxon>
        <taxon>Metazoa</taxon>
        <taxon>Ecdysozoa</taxon>
        <taxon>Nematoda</taxon>
        <taxon>Chromadorea</taxon>
        <taxon>Rhabditida</taxon>
        <taxon>Spirurina</taxon>
        <taxon>Ascaridomorpha</taxon>
        <taxon>Ascaridoidea</taxon>
        <taxon>Ascarididae</taxon>
        <taxon>Ascaris</taxon>
    </lineage>
</organism>
<feature type="compositionally biased region" description="Basic and acidic residues" evidence="9">
    <location>
        <begin position="1107"/>
        <end position="1118"/>
    </location>
</feature>
<dbReference type="AlphaFoldDB" id="A0A9J2PWR9"/>
<feature type="binding site" evidence="7">
    <location>
        <begin position="127"/>
        <end position="134"/>
    </location>
    <ligand>
        <name>ATP</name>
        <dbReference type="ChEBI" id="CHEBI:30616"/>
    </ligand>
</feature>
<evidence type="ECO:0000256" key="4">
    <source>
        <dbReference type="ARBA" id="ARBA00022840"/>
    </source>
</evidence>
<dbReference type="InterPro" id="IPR027417">
    <property type="entry name" value="P-loop_NTPase"/>
</dbReference>
<feature type="region of interest" description="Disordered" evidence="9">
    <location>
        <begin position="515"/>
        <end position="544"/>
    </location>
</feature>
<evidence type="ECO:0000256" key="1">
    <source>
        <dbReference type="ARBA" id="ARBA00004245"/>
    </source>
</evidence>
<dbReference type="GO" id="GO:0007018">
    <property type="term" value="P:microtubule-based movement"/>
    <property type="evidence" value="ECO:0007669"/>
    <property type="project" value="InterPro"/>
</dbReference>
<reference evidence="12" key="1">
    <citation type="submission" date="2023-03" db="UniProtKB">
        <authorList>
            <consortium name="WormBaseParasite"/>
        </authorList>
    </citation>
    <scope>IDENTIFICATION</scope>
</reference>
<dbReference type="InterPro" id="IPR019821">
    <property type="entry name" value="Kinesin_motor_CS"/>
</dbReference>
<evidence type="ECO:0000313" key="11">
    <source>
        <dbReference type="Proteomes" id="UP000036681"/>
    </source>
</evidence>
<dbReference type="GO" id="GO:0007052">
    <property type="term" value="P:mitotic spindle organization"/>
    <property type="evidence" value="ECO:0007669"/>
    <property type="project" value="TreeGrafter"/>
</dbReference>
<dbReference type="InterPro" id="IPR027640">
    <property type="entry name" value="Kinesin-like_fam"/>
</dbReference>
<feature type="coiled-coil region" evidence="8">
    <location>
        <begin position="569"/>
        <end position="693"/>
    </location>
</feature>
<keyword evidence="11" id="KW-1185">Reference proteome</keyword>
<feature type="compositionally biased region" description="Basic and acidic residues" evidence="9">
    <location>
        <begin position="1028"/>
        <end position="1041"/>
    </location>
</feature>
<dbReference type="PROSITE" id="PS00411">
    <property type="entry name" value="KINESIN_MOTOR_1"/>
    <property type="match status" value="1"/>
</dbReference>
<sequence>MADIPVRVAVRVRPTSTREKSESAQPCVVCFEEQNQSGRIGVDTMADIPVRVAVRVRPTSTREKSESAQPCVVCFEEQNQVSVNGKMFAFDNVFDTTASQENVYDACAAPMLEYLFKGYNCTLLAYGQTGSGKTYTMGTEETADSISSERRGIITRMVDAIFEQIGLSALYSVSVSMLEIYEERVIDLLTPSRDNLQIREMKGTVFVQGLSSERVSSLATTMQQLEKGSLLRSKGETAMNDKSSRSHAIFTVTIEKLPGKDGEGGCFRSKLHLVDLAGSEKLKKTQAEGERMREGIKINEGLLALGNVIAALAEAGGSTRHIPYRDSKITRLLQGNGCVRTVHVVVMLFDLFVDSLGGNSYTVMIACVSPADTNAEETLSTLRYADRTKKIKNKPIVNVDPSVAMVESLRAELAAVKHELAMIKTGKQPLPEPSILARTECLEKELAEANSTIRSLNLRLAEEVAGRSIFVEQLFAATQAYETLKQRMRAAIEEKTEESELLRLLEVSFSKHSVIQDDEQQAEEIDKEKESQCEEDDSDEATSDPAYVTEFAEKQSALSRKFASLLDEIRNKERAFEVTEQSKAQLEKMREAHEAELEELQAKLAAIERERDDLQAQLRGTSIHHKLSEDRRRRLHELEKEIDANRKRIKELKRIERENAKLQEHAKKLTQEIQELKKLRVKMARQMKSEEAKFRKWKLNADRELMQIKNRERKREAEVAREKQMTAQQLAVYRRKYEEASACNRRLQQMLVKGSVKPHSQRGGQQLITFLENELDIAFSTAEARDHCEVLIEQRKALSQQLRKMQERRNKLAREPSRKKRTSSDRSSFDDESEKQKLDKELTNLQQEIELRATEISDLQSKCVNSDEREEQRWSMVNSLADAKIALKQLFDAVVSDRRTAFEKEKVIEEQKRKYEEERKLVEKEIRDLKEALKQEQAASEAIRSQLAHKELDLDEMTMGIINSWNAIVEPNGDAVDVDLIKRFGSFEKCAKRVIELERVVEEQSRTIETLQEASKKFPGKPTGHGNVEARKEKTTRERRSVLYSEDDSMEESTSFDEDDPDDVTYTPTRLVRRSKEVRSKRSKAVRRGTFVIERAPMMPDTSTADDGDRQGEQRKSTEEDEFGTAADVTYVLSEANDDRPLPKTMLTTDPVELMKAKKRKEKVVTHISTPERRKRVKQMFAGI</sequence>
<keyword evidence="7" id="KW-0505">Motor protein</keyword>
<evidence type="ECO:0000256" key="7">
    <source>
        <dbReference type="PROSITE-ProRule" id="PRU00283"/>
    </source>
</evidence>
<feature type="compositionally biased region" description="Acidic residues" evidence="9">
    <location>
        <begin position="533"/>
        <end position="542"/>
    </location>
</feature>
<feature type="region of interest" description="Disordered" evidence="9">
    <location>
        <begin position="802"/>
        <end position="837"/>
    </location>
</feature>
<feature type="region of interest" description="Disordered" evidence="9">
    <location>
        <begin position="1011"/>
        <end position="1069"/>
    </location>
</feature>
<protein>
    <submittedName>
        <fullName evidence="12">Kinesin motor domain-containing protein</fullName>
    </submittedName>
</protein>
<feature type="domain" description="Kinesin motor" evidence="10">
    <location>
        <begin position="49"/>
        <end position="391"/>
    </location>
</feature>
<evidence type="ECO:0000256" key="9">
    <source>
        <dbReference type="SAM" id="MobiDB-lite"/>
    </source>
</evidence>
<accession>A0A9J2PWR9</accession>
<keyword evidence="3 7" id="KW-0547">Nucleotide-binding</keyword>
<evidence type="ECO:0000256" key="8">
    <source>
        <dbReference type="SAM" id="Coils"/>
    </source>
</evidence>
<keyword evidence="4 7" id="KW-0067">ATP-binding</keyword>
<dbReference type="Gene3D" id="3.40.850.10">
    <property type="entry name" value="Kinesin motor domain"/>
    <property type="match status" value="1"/>
</dbReference>
<evidence type="ECO:0000256" key="2">
    <source>
        <dbReference type="ARBA" id="ARBA00022490"/>
    </source>
</evidence>
<evidence type="ECO:0000313" key="12">
    <source>
        <dbReference type="WBParaSite" id="ALUE_0001382301-mRNA-1"/>
    </source>
</evidence>
<feature type="compositionally biased region" description="Basic and acidic residues" evidence="9">
    <location>
        <begin position="804"/>
        <end position="837"/>
    </location>
</feature>
<dbReference type="GO" id="GO:0008017">
    <property type="term" value="F:microtubule binding"/>
    <property type="evidence" value="ECO:0007669"/>
    <property type="project" value="InterPro"/>
</dbReference>
<keyword evidence="2" id="KW-0963">Cytoplasm</keyword>
<dbReference type="PROSITE" id="PS50067">
    <property type="entry name" value="KINESIN_MOTOR_2"/>
    <property type="match status" value="1"/>
</dbReference>
<comment type="similarity">
    <text evidence="7">Belongs to the TRAFAC class myosin-kinesin ATPase superfamily. Kinesin family.</text>
</comment>
<dbReference type="InterPro" id="IPR001752">
    <property type="entry name" value="Kinesin_motor_dom"/>
</dbReference>
<dbReference type="GO" id="GO:0003777">
    <property type="term" value="F:microtubule motor activity"/>
    <property type="evidence" value="ECO:0007669"/>
    <property type="project" value="InterPro"/>
</dbReference>
<evidence type="ECO:0000259" key="10">
    <source>
        <dbReference type="PROSITE" id="PS50067"/>
    </source>
</evidence>
<evidence type="ECO:0000256" key="6">
    <source>
        <dbReference type="ARBA" id="ARBA00023212"/>
    </source>
</evidence>
<dbReference type="Pfam" id="PF00225">
    <property type="entry name" value="Kinesin"/>
    <property type="match status" value="1"/>
</dbReference>
<dbReference type="PRINTS" id="PR00380">
    <property type="entry name" value="KINESINHEAVY"/>
</dbReference>
<keyword evidence="5 8" id="KW-0175">Coiled coil</keyword>
<dbReference type="GO" id="GO:0051231">
    <property type="term" value="P:spindle elongation"/>
    <property type="evidence" value="ECO:0007669"/>
    <property type="project" value="TreeGrafter"/>
</dbReference>
<dbReference type="SUPFAM" id="SSF52540">
    <property type="entry name" value="P-loop containing nucleoside triphosphate hydrolases"/>
    <property type="match status" value="1"/>
</dbReference>
<comment type="subcellular location">
    <subcellularLocation>
        <location evidence="1">Cytoplasm</location>
        <location evidence="1">Cytoskeleton</location>
    </subcellularLocation>
</comment>
<proteinExistence type="inferred from homology"/>
<evidence type="ECO:0000256" key="3">
    <source>
        <dbReference type="ARBA" id="ARBA00022741"/>
    </source>
</evidence>
<evidence type="ECO:0000256" key="5">
    <source>
        <dbReference type="ARBA" id="ARBA00023054"/>
    </source>
</evidence>
<name>A0A9J2PWR9_ASCLU</name>
<dbReference type="SMART" id="SM00129">
    <property type="entry name" value="KISc"/>
    <property type="match status" value="1"/>
</dbReference>
<feature type="region of interest" description="Disordered" evidence="9">
    <location>
        <begin position="1096"/>
        <end position="1125"/>
    </location>
</feature>
<feature type="compositionally biased region" description="Acidic residues" evidence="9">
    <location>
        <begin position="1045"/>
        <end position="1063"/>
    </location>
</feature>
<keyword evidence="6" id="KW-0206">Cytoskeleton</keyword>
<feature type="coiled-coil region" evidence="8">
    <location>
        <begin position="905"/>
        <end position="946"/>
    </location>
</feature>
<dbReference type="WBParaSite" id="ALUE_0001382301-mRNA-1">
    <property type="protein sequence ID" value="ALUE_0001382301-mRNA-1"/>
    <property type="gene ID" value="ALUE_0001382301"/>
</dbReference>
<dbReference type="GO" id="GO:0005524">
    <property type="term" value="F:ATP binding"/>
    <property type="evidence" value="ECO:0007669"/>
    <property type="project" value="UniProtKB-UniRule"/>
</dbReference>
<dbReference type="InterPro" id="IPR036961">
    <property type="entry name" value="Kinesin_motor_dom_sf"/>
</dbReference>
<dbReference type="PANTHER" id="PTHR47969:SF15">
    <property type="entry name" value="CHROMOSOME-ASSOCIATED KINESIN KIF4A-RELATED"/>
    <property type="match status" value="1"/>
</dbReference>
<dbReference type="Proteomes" id="UP000036681">
    <property type="component" value="Unplaced"/>
</dbReference>